<dbReference type="EMBL" id="LZPO01008009">
    <property type="protein sequence ID" value="OBS82632.1"/>
    <property type="molecule type" value="Genomic_DNA"/>
</dbReference>
<protein>
    <submittedName>
        <fullName evidence="1">Uncharacterized protein</fullName>
    </submittedName>
</protein>
<evidence type="ECO:0000313" key="2">
    <source>
        <dbReference type="Proteomes" id="UP000092124"/>
    </source>
</evidence>
<organism evidence="1 2">
    <name type="scientific">Neotoma lepida</name>
    <name type="common">Desert woodrat</name>
    <dbReference type="NCBI Taxonomy" id="56216"/>
    <lineage>
        <taxon>Eukaryota</taxon>
        <taxon>Metazoa</taxon>
        <taxon>Chordata</taxon>
        <taxon>Craniata</taxon>
        <taxon>Vertebrata</taxon>
        <taxon>Euteleostomi</taxon>
        <taxon>Mammalia</taxon>
        <taxon>Eutheria</taxon>
        <taxon>Euarchontoglires</taxon>
        <taxon>Glires</taxon>
        <taxon>Rodentia</taxon>
        <taxon>Myomorpha</taxon>
        <taxon>Muroidea</taxon>
        <taxon>Cricetidae</taxon>
        <taxon>Neotominae</taxon>
        <taxon>Neotoma</taxon>
    </lineage>
</organism>
<keyword evidence="2" id="KW-1185">Reference proteome</keyword>
<gene>
    <name evidence="1" type="ORF">A6R68_23377</name>
</gene>
<evidence type="ECO:0000313" key="1">
    <source>
        <dbReference type="EMBL" id="OBS82632.1"/>
    </source>
</evidence>
<feature type="non-terminal residue" evidence="1">
    <location>
        <position position="132"/>
    </location>
</feature>
<name>A0A1A6HY32_NEOLE</name>
<comment type="caution">
    <text evidence="1">The sequence shown here is derived from an EMBL/GenBank/DDBJ whole genome shotgun (WGS) entry which is preliminary data.</text>
</comment>
<reference evidence="1 2" key="1">
    <citation type="submission" date="2016-06" db="EMBL/GenBank/DDBJ databases">
        <title>The Draft Genome Sequence and Annotation of the Desert Woodrat Neotoma lepida.</title>
        <authorList>
            <person name="Campbell M."/>
            <person name="Oakeson K.F."/>
            <person name="Yandell M."/>
            <person name="Halpert J.R."/>
            <person name="Dearing D."/>
        </authorList>
    </citation>
    <scope>NUCLEOTIDE SEQUENCE [LARGE SCALE GENOMIC DNA]</scope>
    <source>
        <strain evidence="1">417</strain>
        <tissue evidence="1">Liver</tissue>
    </source>
</reference>
<proteinExistence type="predicted"/>
<dbReference type="AlphaFoldDB" id="A0A1A6HY32"/>
<sequence>MLPCLSQPLWLQLLQSSIYQIPKEISDRSVSTKTKPRSTEQHVSSHRIYFEQKLYFSAPVKKIDKMGKDKNILITGHILSKVTTTGHLVYKYVYKIGSIGSAAVGQAETAIITPAWWLTLLQSMSQLKYKVD</sequence>
<accession>A0A1A6HY32</accession>
<dbReference type="Proteomes" id="UP000092124">
    <property type="component" value="Unassembled WGS sequence"/>
</dbReference>